<evidence type="ECO:0000313" key="3">
    <source>
        <dbReference type="EMBL" id="KIL68479.1"/>
    </source>
</evidence>
<protein>
    <recommendedName>
        <fullName evidence="2">DUF6699 domain-containing protein</fullName>
    </recommendedName>
</protein>
<dbReference type="Pfam" id="PF20415">
    <property type="entry name" value="DUF6699"/>
    <property type="match status" value="1"/>
</dbReference>
<evidence type="ECO:0000256" key="1">
    <source>
        <dbReference type="SAM" id="MobiDB-lite"/>
    </source>
</evidence>
<feature type="region of interest" description="Disordered" evidence="1">
    <location>
        <begin position="198"/>
        <end position="233"/>
    </location>
</feature>
<dbReference type="HOGENOM" id="CLU_1036498_0_0_1"/>
<gene>
    <name evidence="3" type="ORF">M378DRAFT_71806</name>
</gene>
<feature type="compositionally biased region" description="Basic and acidic residues" evidence="1">
    <location>
        <begin position="198"/>
        <end position="208"/>
    </location>
</feature>
<evidence type="ECO:0000259" key="2">
    <source>
        <dbReference type="Pfam" id="PF20415"/>
    </source>
</evidence>
<dbReference type="STRING" id="946122.A0A0C2TMS3"/>
<reference evidence="3 4" key="1">
    <citation type="submission" date="2014-04" db="EMBL/GenBank/DDBJ databases">
        <title>Evolutionary Origins and Diversification of the Mycorrhizal Mutualists.</title>
        <authorList>
            <consortium name="DOE Joint Genome Institute"/>
            <consortium name="Mycorrhizal Genomics Consortium"/>
            <person name="Kohler A."/>
            <person name="Kuo A."/>
            <person name="Nagy L.G."/>
            <person name="Floudas D."/>
            <person name="Copeland A."/>
            <person name="Barry K.W."/>
            <person name="Cichocki N."/>
            <person name="Veneault-Fourrey C."/>
            <person name="LaButti K."/>
            <person name="Lindquist E.A."/>
            <person name="Lipzen A."/>
            <person name="Lundell T."/>
            <person name="Morin E."/>
            <person name="Murat C."/>
            <person name="Riley R."/>
            <person name="Ohm R."/>
            <person name="Sun H."/>
            <person name="Tunlid A."/>
            <person name="Henrissat B."/>
            <person name="Grigoriev I.V."/>
            <person name="Hibbett D.S."/>
            <person name="Martin F."/>
        </authorList>
    </citation>
    <scope>NUCLEOTIDE SEQUENCE [LARGE SCALE GENOMIC DNA]</scope>
    <source>
        <strain evidence="3 4">Koide BX008</strain>
    </source>
</reference>
<organism evidence="3 4">
    <name type="scientific">Amanita muscaria (strain Koide BX008)</name>
    <dbReference type="NCBI Taxonomy" id="946122"/>
    <lineage>
        <taxon>Eukaryota</taxon>
        <taxon>Fungi</taxon>
        <taxon>Dikarya</taxon>
        <taxon>Basidiomycota</taxon>
        <taxon>Agaricomycotina</taxon>
        <taxon>Agaricomycetes</taxon>
        <taxon>Agaricomycetidae</taxon>
        <taxon>Agaricales</taxon>
        <taxon>Pluteineae</taxon>
        <taxon>Amanitaceae</taxon>
        <taxon>Amanita</taxon>
    </lineage>
</organism>
<dbReference type="InterPro" id="IPR046522">
    <property type="entry name" value="DUF6699"/>
</dbReference>
<accession>A0A0C2TMS3</accession>
<proteinExistence type="predicted"/>
<dbReference type="InParanoid" id="A0A0C2TMS3"/>
<dbReference type="EMBL" id="KN818228">
    <property type="protein sequence ID" value="KIL68479.1"/>
    <property type="molecule type" value="Genomic_DNA"/>
</dbReference>
<dbReference type="AlphaFoldDB" id="A0A0C2TMS3"/>
<dbReference type="OrthoDB" id="3352225at2759"/>
<sequence>GPVLTPFLAGVVNATMKLNPLITPLPDDGADKPHLKWNMLYTSNYCQRSDDKPHISWSKGREAPATFPRVTSLRIITEFMPWTIQVTAQNPAVGVTCGEVIDGIADCLYRMASGADYTALPDPRKRTVSESYHHNRSVAADVPGGRLKTGMMRLDFLCKHSMFGGIDISNDVVRRATGVVLPCVFVLRCLKRPVLTESEARTQRDRTRSRSISRSKITQSTAESAASTSSSEQ</sequence>
<evidence type="ECO:0000313" key="4">
    <source>
        <dbReference type="Proteomes" id="UP000054549"/>
    </source>
</evidence>
<keyword evidence="4" id="KW-1185">Reference proteome</keyword>
<name>A0A0C2TMS3_AMAMK</name>
<dbReference type="Proteomes" id="UP000054549">
    <property type="component" value="Unassembled WGS sequence"/>
</dbReference>
<feature type="non-terminal residue" evidence="3">
    <location>
        <position position="1"/>
    </location>
</feature>
<feature type="domain" description="DUF6699" evidence="2">
    <location>
        <begin position="35"/>
        <end position="167"/>
    </location>
</feature>
<feature type="compositionally biased region" description="Low complexity" evidence="1">
    <location>
        <begin position="214"/>
        <end position="233"/>
    </location>
</feature>